<evidence type="ECO:0000313" key="2">
    <source>
        <dbReference type="EMBL" id="MQL95302.1"/>
    </source>
</evidence>
<protein>
    <submittedName>
        <fullName evidence="2">Uncharacterized protein</fullName>
    </submittedName>
</protein>
<gene>
    <name evidence="2" type="ORF">Taro_027968</name>
</gene>
<evidence type="ECO:0000313" key="3">
    <source>
        <dbReference type="Proteomes" id="UP000652761"/>
    </source>
</evidence>
<comment type="caution">
    <text evidence="2">The sequence shown here is derived from an EMBL/GenBank/DDBJ whole genome shotgun (WGS) entry which is preliminary data.</text>
</comment>
<evidence type="ECO:0000256" key="1">
    <source>
        <dbReference type="SAM" id="MobiDB-lite"/>
    </source>
</evidence>
<name>A0A843VA27_COLES</name>
<organism evidence="2 3">
    <name type="scientific">Colocasia esculenta</name>
    <name type="common">Wild taro</name>
    <name type="synonym">Arum esculentum</name>
    <dbReference type="NCBI Taxonomy" id="4460"/>
    <lineage>
        <taxon>Eukaryota</taxon>
        <taxon>Viridiplantae</taxon>
        <taxon>Streptophyta</taxon>
        <taxon>Embryophyta</taxon>
        <taxon>Tracheophyta</taxon>
        <taxon>Spermatophyta</taxon>
        <taxon>Magnoliopsida</taxon>
        <taxon>Liliopsida</taxon>
        <taxon>Araceae</taxon>
        <taxon>Aroideae</taxon>
        <taxon>Colocasieae</taxon>
        <taxon>Colocasia</taxon>
    </lineage>
</organism>
<keyword evidence="3" id="KW-1185">Reference proteome</keyword>
<sequence>MGNRHNYKCNYYGHMGQGGGVSRLKKHHAGGRLAGYHDVQGCKSVPAEVKRLMIEHLKGIGSFEVGSGSGGSGSRVGGETQSCRYSNVGDYFNHIPTDGPNPDNHQGQRKRSTGTTDGKYVEGIVCNANFWDRVFKLVQIIEPLYEVLRVVDGDRRPSIGLVYAKIEAAKKKIHDVSPRYAHLVLDIVEDRWDRQMSQIYIWRMKSFREGVGSFAEPSAVAGRDRIDGATTERGEYELDEEADDPEDPPCPNTFLARAVEAAEEEEGGDGDVGGGRQPHSCQFRGDPEEEIDASAEDVQMAILRIVRPGCEVWDHFVRAFWRRYNTMMTWDEFRSFVSGTKSYHLIEELPSESDESVQPQWGTYDPYQQGYWGY</sequence>
<dbReference type="Proteomes" id="UP000652761">
    <property type="component" value="Unassembled WGS sequence"/>
</dbReference>
<feature type="region of interest" description="Disordered" evidence="1">
    <location>
        <begin position="94"/>
        <end position="115"/>
    </location>
</feature>
<reference evidence="2" key="1">
    <citation type="submission" date="2017-07" db="EMBL/GenBank/DDBJ databases">
        <title>Taro Niue Genome Assembly and Annotation.</title>
        <authorList>
            <person name="Atibalentja N."/>
            <person name="Keating K."/>
            <person name="Fields C.J."/>
        </authorList>
    </citation>
    <scope>NUCLEOTIDE SEQUENCE</scope>
    <source>
        <strain evidence="2">Niue_2</strain>
        <tissue evidence="2">Leaf</tissue>
    </source>
</reference>
<dbReference type="EMBL" id="NMUH01001780">
    <property type="protein sequence ID" value="MQL95302.1"/>
    <property type="molecule type" value="Genomic_DNA"/>
</dbReference>
<dbReference type="AlphaFoldDB" id="A0A843VA27"/>
<accession>A0A843VA27</accession>
<proteinExistence type="predicted"/>